<dbReference type="KEGG" id="phet:94290758"/>
<feature type="active site" evidence="5">
    <location>
        <position position="40"/>
    </location>
</feature>
<evidence type="ECO:0000256" key="1">
    <source>
        <dbReference type="ARBA" id="ARBA00005614"/>
    </source>
</evidence>
<feature type="region of interest" description="Disordered" evidence="7">
    <location>
        <begin position="82"/>
        <end position="106"/>
    </location>
</feature>
<name>A0A836IT90_9TRYP</name>
<dbReference type="Gene3D" id="3.30.70.100">
    <property type="match status" value="1"/>
</dbReference>
<dbReference type="InterPro" id="IPR017968">
    <property type="entry name" value="Acylphosphatase_CS"/>
</dbReference>
<sequence length="106" mass="11383">MSESLVQYRIFVSGHVQGVFYRKYTALEAAKLGVAGFVRNLPDGRVEISAEGTKDQVEALVKWCHTGPPKAKVESVDVEDCTGMTPQGDGADATATPPAKSFVVIR</sequence>
<evidence type="ECO:0000256" key="6">
    <source>
        <dbReference type="RuleBase" id="RU004168"/>
    </source>
</evidence>
<dbReference type="SUPFAM" id="SSF54975">
    <property type="entry name" value="Acylphosphatase/BLUF domain-like"/>
    <property type="match status" value="1"/>
</dbReference>
<dbReference type="PANTHER" id="PTHR10029:SF3">
    <property type="entry name" value="ACYLPHOSPHATASE-RELATED"/>
    <property type="match status" value="1"/>
</dbReference>
<dbReference type="PROSITE" id="PS51160">
    <property type="entry name" value="ACYLPHOSPHATASE_3"/>
    <property type="match status" value="1"/>
</dbReference>
<evidence type="ECO:0000313" key="10">
    <source>
        <dbReference type="Proteomes" id="UP000674318"/>
    </source>
</evidence>
<feature type="domain" description="Acylphosphatase-like" evidence="8">
    <location>
        <begin position="7"/>
        <end position="106"/>
    </location>
</feature>
<evidence type="ECO:0000313" key="9">
    <source>
        <dbReference type="EMBL" id="KAG5502930.1"/>
    </source>
</evidence>
<dbReference type="OrthoDB" id="7961613at2759"/>
<keyword evidence="3 5" id="KW-0378">Hydrolase</keyword>
<dbReference type="EMBL" id="JAFJZO010000025">
    <property type="protein sequence ID" value="KAG5502930.1"/>
    <property type="molecule type" value="Genomic_DNA"/>
</dbReference>
<dbReference type="GeneID" id="94290758"/>
<evidence type="ECO:0000256" key="5">
    <source>
        <dbReference type="PROSITE-ProRule" id="PRU00520"/>
    </source>
</evidence>
<protein>
    <recommendedName>
        <fullName evidence="2 5">acylphosphatase</fullName>
        <ecNumber evidence="2 5">3.6.1.7</ecNumber>
    </recommendedName>
</protein>
<dbReference type="AlphaFoldDB" id="A0A836IT90"/>
<reference evidence="9 10" key="1">
    <citation type="submission" date="2021-02" db="EMBL/GenBank/DDBJ databases">
        <title>Porcisia hertigi Genome sequencing and assembly.</title>
        <authorList>
            <person name="Almutairi H."/>
            <person name="Gatherer D."/>
        </authorList>
    </citation>
    <scope>NUCLEOTIDE SEQUENCE [LARGE SCALE GENOMIC DNA]</scope>
    <source>
        <strain evidence="9 10">C119</strain>
    </source>
</reference>
<dbReference type="InterPro" id="IPR001792">
    <property type="entry name" value="Acylphosphatase-like_dom"/>
</dbReference>
<dbReference type="RefSeq" id="XP_067756702.1">
    <property type="nucleotide sequence ID" value="XM_067900681.1"/>
</dbReference>
<organism evidence="9 10">
    <name type="scientific">Porcisia hertigi</name>
    <dbReference type="NCBI Taxonomy" id="2761500"/>
    <lineage>
        <taxon>Eukaryota</taxon>
        <taxon>Discoba</taxon>
        <taxon>Euglenozoa</taxon>
        <taxon>Kinetoplastea</taxon>
        <taxon>Metakinetoplastina</taxon>
        <taxon>Trypanosomatida</taxon>
        <taxon>Trypanosomatidae</taxon>
        <taxon>Leishmaniinae</taxon>
        <taxon>Porcisia</taxon>
    </lineage>
</organism>
<dbReference type="GO" id="GO:0003998">
    <property type="term" value="F:acylphosphatase activity"/>
    <property type="evidence" value="ECO:0007669"/>
    <property type="project" value="UniProtKB-EC"/>
</dbReference>
<accession>A0A836IT90</accession>
<evidence type="ECO:0000256" key="7">
    <source>
        <dbReference type="SAM" id="MobiDB-lite"/>
    </source>
</evidence>
<dbReference type="PROSITE" id="PS00151">
    <property type="entry name" value="ACYLPHOSPHATASE_2"/>
    <property type="match status" value="1"/>
</dbReference>
<gene>
    <name evidence="9" type="ORF">JKF63_04703</name>
</gene>
<dbReference type="Pfam" id="PF00708">
    <property type="entry name" value="Acylphosphatase"/>
    <property type="match status" value="1"/>
</dbReference>
<dbReference type="InterPro" id="IPR036046">
    <property type="entry name" value="Acylphosphatase-like_dom_sf"/>
</dbReference>
<evidence type="ECO:0000259" key="8">
    <source>
        <dbReference type="PROSITE" id="PS51160"/>
    </source>
</evidence>
<evidence type="ECO:0000256" key="3">
    <source>
        <dbReference type="ARBA" id="ARBA00022801"/>
    </source>
</evidence>
<proteinExistence type="inferred from homology"/>
<comment type="caution">
    <text evidence="9">The sequence shown here is derived from an EMBL/GenBank/DDBJ whole genome shotgun (WGS) entry which is preliminary data.</text>
</comment>
<dbReference type="InterPro" id="IPR020456">
    <property type="entry name" value="Acylphosphatase"/>
</dbReference>
<dbReference type="EC" id="3.6.1.7" evidence="2 5"/>
<keyword evidence="10" id="KW-1185">Reference proteome</keyword>
<feature type="active site" evidence="5">
    <location>
        <position position="22"/>
    </location>
</feature>
<comment type="similarity">
    <text evidence="1 6">Belongs to the acylphosphatase family.</text>
</comment>
<dbReference type="Proteomes" id="UP000674318">
    <property type="component" value="Unassembled WGS sequence"/>
</dbReference>
<evidence type="ECO:0000256" key="2">
    <source>
        <dbReference type="ARBA" id="ARBA00012150"/>
    </source>
</evidence>
<evidence type="ECO:0000256" key="4">
    <source>
        <dbReference type="ARBA" id="ARBA00047645"/>
    </source>
</evidence>
<dbReference type="PANTHER" id="PTHR10029">
    <property type="entry name" value="ACYLPHOSPHATASE"/>
    <property type="match status" value="1"/>
</dbReference>
<comment type="catalytic activity">
    <reaction evidence="4 5">
        <text>an acyl phosphate + H2O = a carboxylate + phosphate + H(+)</text>
        <dbReference type="Rhea" id="RHEA:14965"/>
        <dbReference type="ChEBI" id="CHEBI:15377"/>
        <dbReference type="ChEBI" id="CHEBI:15378"/>
        <dbReference type="ChEBI" id="CHEBI:29067"/>
        <dbReference type="ChEBI" id="CHEBI:43474"/>
        <dbReference type="ChEBI" id="CHEBI:59918"/>
        <dbReference type="EC" id="3.6.1.7"/>
    </reaction>
</comment>